<dbReference type="CDD" id="cd07308">
    <property type="entry name" value="lectin_leg-like"/>
    <property type="match status" value="1"/>
</dbReference>
<evidence type="ECO:0000256" key="7">
    <source>
        <dbReference type="SAM" id="Phobius"/>
    </source>
</evidence>
<dbReference type="Pfam" id="PF03388">
    <property type="entry name" value="Lectin_leg-like"/>
    <property type="match status" value="1"/>
</dbReference>
<dbReference type="InterPro" id="IPR013320">
    <property type="entry name" value="ConA-like_dom_sf"/>
</dbReference>
<dbReference type="AlphaFoldDB" id="A0A7R9U5N4"/>
<accession>A0A7R9U5N4</accession>
<sequence length="421" mass="47908">MRHLETLLLALSAGGFLVRANLVQELSFAAPFSSFESDGSRRVSPHFRVYGHAVVNENFVRLTPDRQSKRGALWSRMEIATQSFSTTLRFRISGSGKKFFGDGIALWITHNTRYNPGDLHGVNPKFVGVGIVFDTFRNTEALDKHRDVALLVNDGTKTVDDMYEVVQGCDAAVRVWEQRADFDVSKAARAKVEIVGREVRVQVDEKEDGNWEECIRTTLPDTIPEAWLKSAHVGVTASTGQLADNHDVLSLQSFSELEKARLHERMEDEKTFFETDPAAPVDERLSLVEETLNQILSRLDVNEHALEHKIVGVEDHIKSIVMKIETREDQAEDRIGSLEDKITMAAQTDTIRRLERLEKDLKRSVEQQLEMQKQTINTRFTELGNLGGGWQIPFVLMFLLFCAGAFMMYRYHLYLRKTHLL</sequence>
<dbReference type="GO" id="GO:0005789">
    <property type="term" value="C:endoplasmic reticulum membrane"/>
    <property type="evidence" value="ECO:0007669"/>
    <property type="project" value="TreeGrafter"/>
</dbReference>
<dbReference type="PROSITE" id="PS51328">
    <property type="entry name" value="L_LECTIN_LIKE"/>
    <property type="match status" value="1"/>
</dbReference>
<keyword evidence="4 7" id="KW-1133">Transmembrane helix</keyword>
<feature type="chain" id="PRO_5030504342" description="L-type lectin-like domain-containing protein" evidence="8">
    <location>
        <begin position="21"/>
        <end position="421"/>
    </location>
</feature>
<comment type="subcellular location">
    <subcellularLocation>
        <location evidence="1">Membrane</location>
        <topology evidence="1">Single-pass type I membrane protein</topology>
    </subcellularLocation>
</comment>
<dbReference type="InterPro" id="IPR051136">
    <property type="entry name" value="Intracellular_Lectin-GPT"/>
</dbReference>
<keyword evidence="2 7" id="KW-0812">Transmembrane</keyword>
<dbReference type="PANTHER" id="PTHR12223">
    <property type="entry name" value="VESICULAR MANNOSE-BINDING LECTIN"/>
    <property type="match status" value="1"/>
</dbReference>
<evidence type="ECO:0000256" key="3">
    <source>
        <dbReference type="ARBA" id="ARBA00022729"/>
    </source>
</evidence>
<name>A0A7R9U5N4_9STRA</name>
<organism evidence="10">
    <name type="scientific">Pinguiococcus pyrenoidosus</name>
    <dbReference type="NCBI Taxonomy" id="172671"/>
    <lineage>
        <taxon>Eukaryota</taxon>
        <taxon>Sar</taxon>
        <taxon>Stramenopiles</taxon>
        <taxon>Ochrophyta</taxon>
        <taxon>Pinguiophyceae</taxon>
        <taxon>Pinguiochrysidales</taxon>
        <taxon>Pinguiochrysidaceae</taxon>
        <taxon>Pinguiococcus</taxon>
    </lineage>
</organism>
<dbReference type="Gene3D" id="2.60.120.200">
    <property type="match status" value="1"/>
</dbReference>
<protein>
    <recommendedName>
        <fullName evidence="9">L-type lectin-like domain-containing protein</fullName>
    </recommendedName>
</protein>
<evidence type="ECO:0000256" key="5">
    <source>
        <dbReference type="ARBA" id="ARBA00023136"/>
    </source>
</evidence>
<evidence type="ECO:0000256" key="4">
    <source>
        <dbReference type="ARBA" id="ARBA00022989"/>
    </source>
</evidence>
<reference evidence="10" key="1">
    <citation type="submission" date="2021-01" db="EMBL/GenBank/DDBJ databases">
        <authorList>
            <person name="Corre E."/>
            <person name="Pelletier E."/>
            <person name="Niang G."/>
            <person name="Scheremetjew M."/>
            <person name="Finn R."/>
            <person name="Kale V."/>
            <person name="Holt S."/>
            <person name="Cochrane G."/>
            <person name="Meng A."/>
            <person name="Brown T."/>
            <person name="Cohen L."/>
        </authorList>
    </citation>
    <scope>NUCLEOTIDE SEQUENCE</scope>
    <source>
        <strain evidence="10">CCMP2078</strain>
    </source>
</reference>
<dbReference type="GO" id="GO:0005537">
    <property type="term" value="F:D-mannose binding"/>
    <property type="evidence" value="ECO:0007669"/>
    <property type="project" value="TreeGrafter"/>
</dbReference>
<feature type="transmembrane region" description="Helical" evidence="7">
    <location>
        <begin position="390"/>
        <end position="409"/>
    </location>
</feature>
<evidence type="ECO:0000256" key="1">
    <source>
        <dbReference type="ARBA" id="ARBA00004479"/>
    </source>
</evidence>
<feature type="domain" description="L-type lectin-like" evidence="9">
    <location>
        <begin position="20"/>
        <end position="256"/>
    </location>
</feature>
<evidence type="ECO:0000259" key="9">
    <source>
        <dbReference type="PROSITE" id="PS51328"/>
    </source>
</evidence>
<feature type="signal peptide" evidence="8">
    <location>
        <begin position="1"/>
        <end position="20"/>
    </location>
</feature>
<evidence type="ECO:0000313" key="10">
    <source>
        <dbReference type="EMBL" id="CAD8255441.1"/>
    </source>
</evidence>
<dbReference type="PANTHER" id="PTHR12223:SF28">
    <property type="entry name" value="LECTIN, MANNOSE BINDING 1 LIKE"/>
    <property type="match status" value="1"/>
</dbReference>
<dbReference type="GO" id="GO:0000139">
    <property type="term" value="C:Golgi membrane"/>
    <property type="evidence" value="ECO:0007669"/>
    <property type="project" value="TreeGrafter"/>
</dbReference>
<evidence type="ECO:0000256" key="2">
    <source>
        <dbReference type="ARBA" id="ARBA00022692"/>
    </source>
</evidence>
<evidence type="ECO:0000256" key="8">
    <source>
        <dbReference type="SAM" id="SignalP"/>
    </source>
</evidence>
<keyword evidence="6" id="KW-0175">Coiled coil</keyword>
<gene>
    <name evidence="10" type="ORF">PPYR1160_LOCUS4933</name>
</gene>
<dbReference type="EMBL" id="HBEA01006429">
    <property type="protein sequence ID" value="CAD8255441.1"/>
    <property type="molecule type" value="Transcribed_RNA"/>
</dbReference>
<keyword evidence="5 7" id="KW-0472">Membrane</keyword>
<proteinExistence type="predicted"/>
<feature type="coiled-coil region" evidence="6">
    <location>
        <begin position="321"/>
        <end position="374"/>
    </location>
</feature>
<dbReference type="GO" id="GO:0030134">
    <property type="term" value="C:COPII-coated ER to Golgi transport vesicle"/>
    <property type="evidence" value="ECO:0007669"/>
    <property type="project" value="TreeGrafter"/>
</dbReference>
<dbReference type="GO" id="GO:0006888">
    <property type="term" value="P:endoplasmic reticulum to Golgi vesicle-mediated transport"/>
    <property type="evidence" value="ECO:0007669"/>
    <property type="project" value="TreeGrafter"/>
</dbReference>
<dbReference type="SUPFAM" id="SSF49899">
    <property type="entry name" value="Concanavalin A-like lectins/glucanases"/>
    <property type="match status" value="1"/>
</dbReference>
<dbReference type="InterPro" id="IPR005052">
    <property type="entry name" value="Lectin_leg"/>
</dbReference>
<evidence type="ECO:0000256" key="6">
    <source>
        <dbReference type="SAM" id="Coils"/>
    </source>
</evidence>
<keyword evidence="3 8" id="KW-0732">Signal</keyword>
<dbReference type="GO" id="GO:0005793">
    <property type="term" value="C:endoplasmic reticulum-Golgi intermediate compartment"/>
    <property type="evidence" value="ECO:0007669"/>
    <property type="project" value="TreeGrafter"/>
</dbReference>